<dbReference type="CDD" id="cd02440">
    <property type="entry name" value="AdoMet_MTases"/>
    <property type="match status" value="1"/>
</dbReference>
<dbReference type="PROSITE" id="PS00092">
    <property type="entry name" value="N6_MTASE"/>
    <property type="match status" value="1"/>
</dbReference>
<dbReference type="EMBL" id="CP003470">
    <property type="protein sequence ID" value="AGG89500.1"/>
    <property type="molecule type" value="Genomic_DNA"/>
</dbReference>
<dbReference type="RefSeq" id="WP_015448077.1">
    <property type="nucleotide sequence ID" value="NC_020541.1"/>
</dbReference>
<evidence type="ECO:0000256" key="7">
    <source>
        <dbReference type="ARBA" id="ARBA00047942"/>
    </source>
</evidence>
<dbReference type="GO" id="GO:0003677">
    <property type="term" value="F:DNA binding"/>
    <property type="evidence" value="ECO:0007669"/>
    <property type="project" value="InterPro"/>
</dbReference>
<evidence type="ECO:0000256" key="3">
    <source>
        <dbReference type="ARBA" id="ARBA00022603"/>
    </source>
</evidence>
<dbReference type="PANTHER" id="PTHR42933">
    <property type="entry name" value="SLR6095 PROTEIN"/>
    <property type="match status" value="1"/>
</dbReference>
<comment type="similarity">
    <text evidence="1">Belongs to the N(4)/N(6)-methyltransferase family.</text>
</comment>
<dbReference type="STRING" id="666685.R2APBS1_2405"/>
<dbReference type="InterPro" id="IPR003356">
    <property type="entry name" value="DNA_methylase_A-5"/>
</dbReference>
<dbReference type="HOGENOM" id="CLU_018284_4_0_6"/>
<dbReference type="InterPro" id="IPR029063">
    <property type="entry name" value="SAM-dependent_MTases_sf"/>
</dbReference>
<dbReference type="Pfam" id="PF12161">
    <property type="entry name" value="HsdM_N"/>
    <property type="match status" value="1"/>
</dbReference>
<dbReference type="REBASE" id="51783">
    <property type="entry name" value="M.RdeR2ORF3363P"/>
</dbReference>
<dbReference type="InterPro" id="IPR022749">
    <property type="entry name" value="D12N6_MeTrfase_N"/>
</dbReference>
<keyword evidence="5" id="KW-0949">S-adenosyl-L-methionine</keyword>
<dbReference type="GO" id="GO:0009307">
    <property type="term" value="P:DNA restriction-modification system"/>
    <property type="evidence" value="ECO:0007669"/>
    <property type="project" value="UniProtKB-KW"/>
</dbReference>
<dbReference type="InterPro" id="IPR038333">
    <property type="entry name" value="T1MK-like_N_sf"/>
</dbReference>
<dbReference type="GO" id="GO:0008170">
    <property type="term" value="F:N-methyltransferase activity"/>
    <property type="evidence" value="ECO:0007669"/>
    <property type="project" value="InterPro"/>
</dbReference>
<accession>M4NF63</accession>
<keyword evidence="11" id="KW-1185">Reference proteome</keyword>
<feature type="domain" description="DNA methylase adenine-specific" evidence="8">
    <location>
        <begin position="139"/>
        <end position="449"/>
    </location>
</feature>
<evidence type="ECO:0000259" key="9">
    <source>
        <dbReference type="Pfam" id="PF12161"/>
    </source>
</evidence>
<dbReference type="PANTHER" id="PTHR42933:SF4">
    <property type="entry name" value="TYPE I RESTRICTION ENZYME ECOKI METHYLASE SUBUNIT"/>
    <property type="match status" value="1"/>
</dbReference>
<dbReference type="PRINTS" id="PR00507">
    <property type="entry name" value="N12N6MTFRASE"/>
</dbReference>
<evidence type="ECO:0000313" key="10">
    <source>
        <dbReference type="EMBL" id="AGG89500.1"/>
    </source>
</evidence>
<evidence type="ECO:0000256" key="6">
    <source>
        <dbReference type="ARBA" id="ARBA00022747"/>
    </source>
</evidence>
<dbReference type="SUPFAM" id="SSF53335">
    <property type="entry name" value="S-adenosyl-L-methionine-dependent methyltransferases"/>
    <property type="match status" value="1"/>
</dbReference>
<name>M4NF63_9GAMM</name>
<evidence type="ECO:0000256" key="5">
    <source>
        <dbReference type="ARBA" id="ARBA00022691"/>
    </source>
</evidence>
<dbReference type="Proteomes" id="UP000011859">
    <property type="component" value="Chromosome"/>
</dbReference>
<dbReference type="OrthoDB" id="9784823at2"/>
<dbReference type="GO" id="GO:0032259">
    <property type="term" value="P:methylation"/>
    <property type="evidence" value="ECO:0007669"/>
    <property type="project" value="UniProtKB-KW"/>
</dbReference>
<dbReference type="EC" id="2.1.1.72" evidence="2"/>
<protein>
    <recommendedName>
        <fullName evidence="2">site-specific DNA-methyltransferase (adenine-specific)</fullName>
        <ecNumber evidence="2">2.1.1.72</ecNumber>
    </recommendedName>
</protein>
<dbReference type="InterPro" id="IPR002052">
    <property type="entry name" value="DNA_methylase_N6_adenine_CS"/>
</dbReference>
<feature type="domain" description="N6 adenine-specific DNA methyltransferase N-terminal" evidence="9">
    <location>
        <begin position="5"/>
        <end position="129"/>
    </location>
</feature>
<dbReference type="eggNOG" id="COG0286">
    <property type="taxonomic scope" value="Bacteria"/>
</dbReference>
<dbReference type="GO" id="GO:0009007">
    <property type="term" value="F:site-specific DNA-methyltransferase (adenine-specific) activity"/>
    <property type="evidence" value="ECO:0007669"/>
    <property type="project" value="UniProtKB-EC"/>
</dbReference>
<keyword evidence="4 10" id="KW-0808">Transferase</keyword>
<dbReference type="Pfam" id="PF02384">
    <property type="entry name" value="N6_Mtase"/>
    <property type="match status" value="1"/>
</dbReference>
<gene>
    <name evidence="10" type="ORF">R2APBS1_2405</name>
</gene>
<organism evidence="10 11">
    <name type="scientific">Rhodanobacter denitrificans</name>
    <dbReference type="NCBI Taxonomy" id="666685"/>
    <lineage>
        <taxon>Bacteria</taxon>
        <taxon>Pseudomonadati</taxon>
        <taxon>Pseudomonadota</taxon>
        <taxon>Gammaproteobacteria</taxon>
        <taxon>Lysobacterales</taxon>
        <taxon>Rhodanobacteraceae</taxon>
        <taxon>Rhodanobacter</taxon>
    </lineage>
</organism>
<evidence type="ECO:0000256" key="4">
    <source>
        <dbReference type="ARBA" id="ARBA00022679"/>
    </source>
</evidence>
<dbReference type="Gene3D" id="1.20.1260.30">
    <property type="match status" value="1"/>
</dbReference>
<evidence type="ECO:0000256" key="1">
    <source>
        <dbReference type="ARBA" id="ARBA00006594"/>
    </source>
</evidence>
<keyword evidence="6" id="KW-0680">Restriction system</keyword>
<evidence type="ECO:0000313" key="11">
    <source>
        <dbReference type="Proteomes" id="UP000011859"/>
    </source>
</evidence>
<dbReference type="InterPro" id="IPR051537">
    <property type="entry name" value="DNA_Adenine_Mtase"/>
</dbReference>
<dbReference type="KEGG" id="rhd:R2APBS1_2405"/>
<dbReference type="AlphaFoldDB" id="M4NF63"/>
<evidence type="ECO:0000259" key="8">
    <source>
        <dbReference type="Pfam" id="PF02384"/>
    </source>
</evidence>
<comment type="catalytic activity">
    <reaction evidence="7">
        <text>a 2'-deoxyadenosine in DNA + S-adenosyl-L-methionine = an N(6)-methyl-2'-deoxyadenosine in DNA + S-adenosyl-L-homocysteine + H(+)</text>
        <dbReference type="Rhea" id="RHEA:15197"/>
        <dbReference type="Rhea" id="RHEA-COMP:12418"/>
        <dbReference type="Rhea" id="RHEA-COMP:12419"/>
        <dbReference type="ChEBI" id="CHEBI:15378"/>
        <dbReference type="ChEBI" id="CHEBI:57856"/>
        <dbReference type="ChEBI" id="CHEBI:59789"/>
        <dbReference type="ChEBI" id="CHEBI:90615"/>
        <dbReference type="ChEBI" id="CHEBI:90616"/>
        <dbReference type="EC" id="2.1.1.72"/>
    </reaction>
</comment>
<evidence type="ECO:0000256" key="2">
    <source>
        <dbReference type="ARBA" id="ARBA00011900"/>
    </source>
</evidence>
<dbReference type="Gene3D" id="3.40.50.150">
    <property type="entry name" value="Vaccinia Virus protein VP39"/>
    <property type="match status" value="1"/>
</dbReference>
<reference evidence="10 11" key="1">
    <citation type="submission" date="2012-04" db="EMBL/GenBank/DDBJ databases">
        <title>Complete genome of Rhodanobacter sp. 2APBS1.</title>
        <authorList>
            <consortium name="US DOE Joint Genome Institute"/>
            <person name="Huntemann M."/>
            <person name="Wei C.-L."/>
            <person name="Han J."/>
            <person name="Detter J.C."/>
            <person name="Han C."/>
            <person name="Tapia R."/>
            <person name="Munk A.C.C."/>
            <person name="Chen A."/>
            <person name="Krypides N."/>
            <person name="Mavromatis K."/>
            <person name="Markowitz V."/>
            <person name="Szeto E."/>
            <person name="Ivanova N."/>
            <person name="Mikhailova N."/>
            <person name="Ovchinnikova G."/>
            <person name="Pagani I."/>
            <person name="Pati A."/>
            <person name="Goodwin L."/>
            <person name="Peters L."/>
            <person name="Pitluck S."/>
            <person name="Woyke T."/>
            <person name="Prakash O."/>
            <person name="Elkins J."/>
            <person name="Brown S."/>
            <person name="Palumbo A."/>
            <person name="Hemme C."/>
            <person name="Zhou J."/>
            <person name="Watson D."/>
            <person name="Jardine P."/>
            <person name="Kostka J."/>
            <person name="Green S."/>
        </authorList>
    </citation>
    <scope>NUCLEOTIDE SEQUENCE [LARGE SCALE GENOMIC DNA]</scope>
    <source>
        <strain evidence="10 11">2APBS1</strain>
    </source>
</reference>
<proteinExistence type="inferred from homology"/>
<keyword evidence="3 10" id="KW-0489">Methyltransferase</keyword>
<sequence length="492" mass="55721">MPNISNLVKSIQDIMRKDAGTYGDAQRIEQMAWLFFLKIFDDRETQFELFDDDYKSPLKKHLRWRNWAADEEGITGDALLDFVNLTLLPALKSMTAGQDSIAGLIRMSFEDANNYMKNGTLLRQVVNKINGIDFNTSEDRHLFGDIYEKILKDLQSAGNAGEFYTPRAVTQFIVEQIDPRLGETVLDPACGTGGFLTAAIDHLRDQAKNDKDMAILQACFSGIEKKHLPHVLCMTNLMLHGIDVPSNVRHDNTLSRPLTDWKPKEYVDVIVTNPPFGGMEEDGIEANFPSEFRTRETADLFLVLIMRVLKPGGRAGIVLPDGTLFGEGVKTRIKEKLLSECNLHTIVRLPNGVFNPYTGIKTNLLFFTKGQPTTEVWYYEHPYPEGAKSYNKGKPIRMAEFKPEQKWWGKPDKNGRYSKRKETEHAWRVSIEDIQKRNYNLDIKNPNNADTGPGKVEDLLPAYEALLAQIAETRGQLKQELHRALTDAGSAK</sequence>